<dbReference type="Proteomes" id="UP001500051">
    <property type="component" value="Unassembled WGS sequence"/>
</dbReference>
<keyword evidence="1" id="KW-0472">Membrane</keyword>
<comment type="caution">
    <text evidence="2">The sequence shown here is derived from an EMBL/GenBank/DDBJ whole genome shotgun (WGS) entry which is preliminary data.</text>
</comment>
<evidence type="ECO:0000313" key="2">
    <source>
        <dbReference type="EMBL" id="GAA3702496.1"/>
    </source>
</evidence>
<keyword evidence="1" id="KW-1133">Transmembrane helix</keyword>
<dbReference type="RefSeq" id="WP_344812132.1">
    <property type="nucleotide sequence ID" value="NZ_BAAAYX010000004.1"/>
</dbReference>
<proteinExistence type="predicted"/>
<feature type="transmembrane region" description="Helical" evidence="1">
    <location>
        <begin position="54"/>
        <end position="71"/>
    </location>
</feature>
<protein>
    <submittedName>
        <fullName evidence="2">Uncharacterized protein</fullName>
    </submittedName>
</protein>
<feature type="transmembrane region" description="Helical" evidence="1">
    <location>
        <begin position="83"/>
        <end position="108"/>
    </location>
</feature>
<dbReference type="EMBL" id="BAAAYX010000004">
    <property type="protein sequence ID" value="GAA3702496.1"/>
    <property type="molecule type" value="Genomic_DNA"/>
</dbReference>
<name>A0ABP7DCA3_9ACTN</name>
<feature type="transmembrane region" description="Helical" evidence="1">
    <location>
        <begin position="114"/>
        <end position="134"/>
    </location>
</feature>
<feature type="transmembrane region" description="Helical" evidence="1">
    <location>
        <begin position="27"/>
        <end position="48"/>
    </location>
</feature>
<evidence type="ECO:0000256" key="1">
    <source>
        <dbReference type="SAM" id="Phobius"/>
    </source>
</evidence>
<organism evidence="2 3">
    <name type="scientific">Microlunatus aurantiacus</name>
    <dbReference type="NCBI Taxonomy" id="446786"/>
    <lineage>
        <taxon>Bacteria</taxon>
        <taxon>Bacillati</taxon>
        <taxon>Actinomycetota</taxon>
        <taxon>Actinomycetes</taxon>
        <taxon>Propionibacteriales</taxon>
        <taxon>Propionibacteriaceae</taxon>
        <taxon>Microlunatus</taxon>
    </lineage>
</organism>
<gene>
    <name evidence="2" type="ORF">GCM10022204_19480</name>
</gene>
<sequence length="138" mass="15027">MTETSAEDLLTSGERLAQRSRRAARWYARYLLLYAVGTVGLALVIGIAPGPLGVSIGMGVWLILLAGLTVYQRKQQALIKKFAALHTIVIMTWASLWVITVLVGTFSFVGDLSWWVPAGVVTALPALIGSLIVFRQTR</sequence>
<reference evidence="3" key="1">
    <citation type="journal article" date="2019" name="Int. J. Syst. Evol. Microbiol.">
        <title>The Global Catalogue of Microorganisms (GCM) 10K type strain sequencing project: providing services to taxonomists for standard genome sequencing and annotation.</title>
        <authorList>
            <consortium name="The Broad Institute Genomics Platform"/>
            <consortium name="The Broad Institute Genome Sequencing Center for Infectious Disease"/>
            <person name="Wu L."/>
            <person name="Ma J."/>
        </authorList>
    </citation>
    <scope>NUCLEOTIDE SEQUENCE [LARGE SCALE GENOMIC DNA]</scope>
    <source>
        <strain evidence="3">JCM 16548</strain>
    </source>
</reference>
<keyword evidence="1" id="KW-0812">Transmembrane</keyword>
<evidence type="ECO:0000313" key="3">
    <source>
        <dbReference type="Proteomes" id="UP001500051"/>
    </source>
</evidence>
<keyword evidence="3" id="KW-1185">Reference proteome</keyword>
<accession>A0ABP7DCA3</accession>